<protein>
    <recommendedName>
        <fullName evidence="3">Sporulation protein YtxC</fullName>
    </recommendedName>
</protein>
<dbReference type="Pfam" id="PF08812">
    <property type="entry name" value="YtxC"/>
    <property type="match status" value="1"/>
</dbReference>
<comment type="caution">
    <text evidence="1">The sequence shown here is derived from an EMBL/GenBank/DDBJ whole genome shotgun (WGS) entry which is preliminary data.</text>
</comment>
<organism evidence="1 2">
    <name type="scientific">Halalkalibacter hemicellulosilyticusJCM 9152</name>
    <dbReference type="NCBI Taxonomy" id="1236971"/>
    <lineage>
        <taxon>Bacteria</taxon>
        <taxon>Bacillati</taxon>
        <taxon>Bacillota</taxon>
        <taxon>Bacilli</taxon>
        <taxon>Bacillales</taxon>
        <taxon>Bacillaceae</taxon>
        <taxon>Halalkalibacter</taxon>
    </lineage>
</organism>
<dbReference type="AlphaFoldDB" id="W4QDJ6"/>
<dbReference type="EMBL" id="BAUU01000009">
    <property type="protein sequence ID" value="GAE30136.1"/>
    <property type="molecule type" value="Genomic_DNA"/>
</dbReference>
<sequence length="287" mass="34703">MLIAIHFEEEEDCKALYDQFEYYFQKFSMIGLGGSIMIDDTCSLLIEYKQKDVDFYEAFHPFIVSILTDYVIDSQEEEWLLDIIETMFYFQDEEEKRQIVSIANAILEGDRKELPRVNDLMNRRSLIYEAFATHLEEETDFYYEPFLTFRLREYGECLIDCVELAIDEYMLEQEYQNMIEGFRHYVQDHKAKMEIIYLIHNESFTFLDEQFRKLTRDELMFYLNDDIVFEQEVEIEEMVISPLVSMLPKSVHIFSDDPDHGVIMSIQSIFQERLHVYPLKMYEKEWR</sequence>
<proteinExistence type="predicted"/>
<accession>W4QDJ6</accession>
<dbReference type="Proteomes" id="UP000018895">
    <property type="component" value="Unassembled WGS sequence"/>
</dbReference>
<gene>
    <name evidence="1" type="ORF">JCM9152_1533</name>
</gene>
<evidence type="ECO:0000313" key="1">
    <source>
        <dbReference type="EMBL" id="GAE30136.1"/>
    </source>
</evidence>
<dbReference type="NCBIfam" id="TIGR02834">
    <property type="entry name" value="spo_ytxC"/>
    <property type="match status" value="1"/>
</dbReference>
<dbReference type="STRING" id="1236971.JCM9152_1533"/>
<name>W4QDJ6_9BACI</name>
<keyword evidence="2" id="KW-1185">Reference proteome</keyword>
<reference evidence="1" key="1">
    <citation type="journal article" date="2014" name="Genome Announc.">
        <title>Draft Genome Sequences of Three Alkaliphilic Bacillus Strains, Bacillus wakoensis JCM 9140T, Bacillus akibai JCM 9157T, and Bacillus hemicellulosilyticus JCM 9152T.</title>
        <authorList>
            <person name="Yuki M."/>
            <person name="Oshima K."/>
            <person name="Suda W."/>
            <person name="Oshida Y."/>
            <person name="Kitamura K."/>
            <person name="Iida T."/>
            <person name="Hattori M."/>
            <person name="Ohkuma M."/>
        </authorList>
    </citation>
    <scope>NUCLEOTIDE SEQUENCE [LARGE SCALE GENOMIC DNA]</scope>
    <source>
        <strain evidence="1">JCM 9152</strain>
    </source>
</reference>
<evidence type="ECO:0000313" key="2">
    <source>
        <dbReference type="Proteomes" id="UP000018895"/>
    </source>
</evidence>
<evidence type="ECO:0008006" key="3">
    <source>
        <dbReference type="Google" id="ProtNLM"/>
    </source>
</evidence>
<dbReference type="InterPro" id="IPR014199">
    <property type="entry name" value="Spore_YtxC"/>
</dbReference>